<dbReference type="PANTHER" id="PTHR43095">
    <property type="entry name" value="SUGAR KINASE"/>
    <property type="match status" value="1"/>
</dbReference>
<dbReference type="AlphaFoldDB" id="A0A1C7NTD3"/>
<gene>
    <name evidence="6" type="ORF">ADU59_27590</name>
</gene>
<dbReference type="Gene3D" id="3.30.420.40">
    <property type="match status" value="3"/>
</dbReference>
<dbReference type="Pfam" id="PF00370">
    <property type="entry name" value="FGGY_N"/>
    <property type="match status" value="1"/>
</dbReference>
<dbReference type="OrthoDB" id="9786272at2"/>
<evidence type="ECO:0000313" key="7">
    <source>
        <dbReference type="Proteomes" id="UP000093111"/>
    </source>
</evidence>
<keyword evidence="7" id="KW-1185">Reference proteome</keyword>
<name>A0A1C7NTD3_9HYPH</name>
<dbReference type="InterPro" id="IPR049382">
    <property type="entry name" value="FGGY_C_2"/>
</dbReference>
<dbReference type="SUPFAM" id="SSF53067">
    <property type="entry name" value="Actin-like ATPase domain"/>
    <property type="match status" value="1"/>
</dbReference>
<evidence type="ECO:0000256" key="2">
    <source>
        <dbReference type="ARBA" id="ARBA00022679"/>
    </source>
</evidence>
<evidence type="ECO:0000256" key="3">
    <source>
        <dbReference type="ARBA" id="ARBA00022777"/>
    </source>
</evidence>
<proteinExistence type="inferred from homology"/>
<dbReference type="CDD" id="cd07772">
    <property type="entry name" value="ASKHA_NBD_FGGY_NaCK-like"/>
    <property type="match status" value="1"/>
</dbReference>
<comment type="caution">
    <text evidence="6">The sequence shown here is derived from an EMBL/GenBank/DDBJ whole genome shotgun (WGS) entry which is preliminary data.</text>
</comment>
<dbReference type="GO" id="GO:0016301">
    <property type="term" value="F:kinase activity"/>
    <property type="evidence" value="ECO:0007669"/>
    <property type="project" value="UniProtKB-KW"/>
</dbReference>
<keyword evidence="3 6" id="KW-0418">Kinase</keyword>
<dbReference type="InterPro" id="IPR050406">
    <property type="entry name" value="FGGY_Carb_Kinase"/>
</dbReference>
<dbReference type="InterPro" id="IPR018484">
    <property type="entry name" value="FGGY_N"/>
</dbReference>
<protein>
    <submittedName>
        <fullName evidence="6">Carbohydrate kinase</fullName>
    </submittedName>
</protein>
<dbReference type="RefSeq" id="WP_068958718.1">
    <property type="nucleotide sequence ID" value="NZ_LGLV01000021.1"/>
</dbReference>
<feature type="domain" description="Carbohydrate kinase FGGY C-terminal" evidence="5">
    <location>
        <begin position="265"/>
        <end position="444"/>
    </location>
</feature>
<dbReference type="Proteomes" id="UP000093111">
    <property type="component" value="Unassembled WGS sequence"/>
</dbReference>
<keyword evidence="2" id="KW-0808">Transferase</keyword>
<evidence type="ECO:0000313" key="6">
    <source>
        <dbReference type="EMBL" id="OBZ92263.1"/>
    </source>
</evidence>
<dbReference type="GO" id="GO:0005975">
    <property type="term" value="P:carbohydrate metabolic process"/>
    <property type="evidence" value="ECO:0007669"/>
    <property type="project" value="InterPro"/>
</dbReference>
<comment type="similarity">
    <text evidence="1">Belongs to the FGGY kinase family.</text>
</comment>
<evidence type="ECO:0000259" key="4">
    <source>
        <dbReference type="Pfam" id="PF00370"/>
    </source>
</evidence>
<dbReference type="STRING" id="1612624.ADU59_27590"/>
<dbReference type="EMBL" id="LGLV01000021">
    <property type="protein sequence ID" value="OBZ92263.1"/>
    <property type="molecule type" value="Genomic_DNA"/>
</dbReference>
<reference evidence="6 7" key="1">
    <citation type="journal article" date="2016" name="Syst. Appl. Microbiol.">
        <title>Pararhizobium polonicum sp. nov. isolated from tumors on stone fruit rootstocks.</title>
        <authorList>
            <person name="Pulawska J."/>
            <person name="Kuzmanovic N."/>
            <person name="Willems A."/>
            <person name="Pothier J.F."/>
        </authorList>
    </citation>
    <scope>NUCLEOTIDE SEQUENCE [LARGE SCALE GENOMIC DNA]</scope>
    <source>
        <strain evidence="6 7">F5.1</strain>
    </source>
</reference>
<dbReference type="Pfam" id="PF21546">
    <property type="entry name" value="FGGY_C_2"/>
    <property type="match status" value="1"/>
</dbReference>
<sequence>MTEGHGRDRADGGQPATVAVLDVGKTNVKLNAVTAAGTILETLSVPNPVLRQGPWRHHDLNALSGWVFDTLAGLCRRHPLSTFVSSGHGSGGVLVGPDPDDGDGTALPMIDYEQALPEDIRTRYLPLSGSFLDRGSAMMHGATHHARQMFWMQQAAPEAFSRARWFLGVPQYWAWRLSGVAVSEATVLGAQSHLWNVAEKRWSPIVGAQGWENLLPPFARAWEAIGTIRPVLAERYGLPADMRVLAGIHDSSANFYRYQAAGFHDATVVSTGTWIVALSGKTPLSRLDEHRGMSCNSDVHGRPVGGALTMGGREFSHIIGRDDAPLDTDAALISRMIAQGTMALPSFGDDDGLFPGSAGKGRIIGPRPVDATERKALAVLYTALLTVECLDALDSRGRVILDGSFLRDPLYAALVAALRPQGDTVANLDAYGVAAGTALLASHGIRPARAAIALEKPPVFHHPPGELAAYAERWKAAARRSSTTHFHSLHERSIT</sequence>
<evidence type="ECO:0000256" key="1">
    <source>
        <dbReference type="ARBA" id="ARBA00009156"/>
    </source>
</evidence>
<organism evidence="6 7">
    <name type="scientific">Pararhizobium polonicum</name>
    <dbReference type="NCBI Taxonomy" id="1612624"/>
    <lineage>
        <taxon>Bacteria</taxon>
        <taxon>Pseudomonadati</taxon>
        <taxon>Pseudomonadota</taxon>
        <taxon>Alphaproteobacteria</taxon>
        <taxon>Hyphomicrobiales</taxon>
        <taxon>Rhizobiaceae</taxon>
        <taxon>Rhizobium/Agrobacterium group</taxon>
        <taxon>Pararhizobium</taxon>
    </lineage>
</organism>
<accession>A0A1C7NTD3</accession>
<feature type="domain" description="Carbohydrate kinase FGGY N-terminal" evidence="4">
    <location>
        <begin position="144"/>
        <end position="253"/>
    </location>
</feature>
<evidence type="ECO:0000259" key="5">
    <source>
        <dbReference type="Pfam" id="PF21546"/>
    </source>
</evidence>
<dbReference type="PATRIC" id="fig|1612624.7.peg.3257"/>
<dbReference type="InterPro" id="IPR043129">
    <property type="entry name" value="ATPase_NBD"/>
</dbReference>